<evidence type="ECO:0000313" key="2">
    <source>
        <dbReference type="EMBL" id="KAF4686029.1"/>
    </source>
</evidence>
<organism evidence="2 3">
    <name type="scientific">Perkinsus olseni</name>
    <name type="common">Perkinsus atlanticus</name>
    <dbReference type="NCBI Taxonomy" id="32597"/>
    <lineage>
        <taxon>Eukaryota</taxon>
        <taxon>Sar</taxon>
        <taxon>Alveolata</taxon>
        <taxon>Perkinsozoa</taxon>
        <taxon>Perkinsea</taxon>
        <taxon>Perkinsida</taxon>
        <taxon>Perkinsidae</taxon>
        <taxon>Perkinsus</taxon>
    </lineage>
</organism>
<protein>
    <submittedName>
        <fullName evidence="2">Uncharacterized protein</fullName>
    </submittedName>
</protein>
<feature type="signal peptide" evidence="1">
    <location>
        <begin position="1"/>
        <end position="21"/>
    </location>
</feature>
<dbReference type="EMBL" id="JABANM010036965">
    <property type="protein sequence ID" value="KAF4686029.1"/>
    <property type="molecule type" value="Genomic_DNA"/>
</dbReference>
<comment type="caution">
    <text evidence="2">The sequence shown here is derived from an EMBL/GenBank/DDBJ whole genome shotgun (WGS) entry which is preliminary data.</text>
</comment>
<evidence type="ECO:0000313" key="3">
    <source>
        <dbReference type="Proteomes" id="UP000574390"/>
    </source>
</evidence>
<gene>
    <name evidence="2" type="ORF">FOZ62_023311</name>
</gene>
<keyword evidence="1" id="KW-0732">Signal</keyword>
<reference evidence="2 3" key="1">
    <citation type="submission" date="2020-04" db="EMBL/GenBank/DDBJ databases">
        <title>Perkinsus olseni comparative genomics.</title>
        <authorList>
            <person name="Bogema D.R."/>
        </authorList>
    </citation>
    <scope>NUCLEOTIDE SEQUENCE [LARGE SCALE GENOMIC DNA]</scope>
    <source>
        <strain evidence="2">ATCC PRA-205</strain>
    </source>
</reference>
<name>A0A7J6NQ89_PEROL</name>
<accession>A0A7J6NQ89</accession>
<proteinExistence type="predicted"/>
<sequence length="321" mass="36374">MSNSIPTWLAVIQAVFIFTTALEPGTYIYEAVDCTITYRVEADLKAIFTLKTHVKPGPWAAVDFLTTFTLPPVPLVSDDGNKTYSYSLRRAVPPRTIHDLFTGVKLAFRGAFWITPADDSFPPAGTKDGDFTVITYETPYAISINFRGKPIILVRNGRNAVAGKYVYRSSTHPRFKLAYRIRRDGSVRIRAKCEKRGTPRFHFRLSERFGPHQTSKYYAAEPRRLPGSSSDDGWNKVFDAVRRACPSKSRLVESDDLKQVVAANETTIFVKFQRSRLPLARVSPASLRFYDWVEKQRAKYHALFADLLTVLSHVLTGRRNA</sequence>
<dbReference type="AlphaFoldDB" id="A0A7J6NQ89"/>
<evidence type="ECO:0000256" key="1">
    <source>
        <dbReference type="SAM" id="SignalP"/>
    </source>
</evidence>
<feature type="chain" id="PRO_5029635739" evidence="1">
    <location>
        <begin position="22"/>
        <end position="321"/>
    </location>
</feature>
<dbReference type="Proteomes" id="UP000574390">
    <property type="component" value="Unassembled WGS sequence"/>
</dbReference>